<dbReference type="Gene3D" id="1.25.40.10">
    <property type="entry name" value="Tetratricopeptide repeat domain"/>
    <property type="match status" value="1"/>
</dbReference>
<dbReference type="Pfam" id="PF12309">
    <property type="entry name" value="KBP_C"/>
    <property type="match status" value="1"/>
</dbReference>
<dbReference type="AlphaFoldDB" id="A0A078AGL3"/>
<sequence length="657" mass="77054">MENISEADLSITTESDPLNLPQTTQVDNQLKQSEFWNQANEFEEQKQAVLKHTNELQLDSEAKVDQDQLLLAVELTIWLHTEYQAELEECQKLMDKLNDDESKPFLFKYQAREKYKKLLENDYLNPKSNSQQQSQIIDCATAIVKFKLGLNFFDCEEYSDAEVLMRESLEVFDRISDVLKIRYFNTIQDIYNNIGITYCNRGSHEKGIPYLLKAEQIYKMVVDSTENTTQAHNTSLLNDFDQYLLSQIEQSQSKQGVPLTQDFAFYINGGIDKSKLEKNYTLTLFYMAQVYTKLGQNEKAVQFCADTMKRQLAFKEYDVKDWAVNCINLSEYFIKNGHFAQAEYCLFAGVSILPGDLSKKRKLRATLQMQLARYYLERLVFGVQNYVKNNEAIPEIVERQFVLFPELQLKFPHITDINDIEQAKLLFRLANTQFKKAMDYYVLDGYVTEHIQMKQDLSKLYKHLAIIEPNAQRVFAMQDRRRELLEAIIKDINPKAYEVQVIELEAELSDIFSSMFDIKYDEIKQSPKAPKKADFDELNQIGQRSIYYSHDVVEIIMKKEEKFDYLQAVVNIQLSVARIYSKLYDKSKQKQVQYLESSFREYEKLKKFTIEFMKEKNITSPKDLPQGVQESYQIMLEMYELLPVKISKINAQIHQQS</sequence>
<evidence type="ECO:0000256" key="1">
    <source>
        <dbReference type="ARBA" id="ARBA00004245"/>
    </source>
</evidence>
<feature type="region of interest" description="Disordered" evidence="6">
    <location>
        <begin position="1"/>
        <end position="21"/>
    </location>
</feature>
<comment type="similarity">
    <text evidence="2">Belongs to the KIF-binding protein family.</text>
</comment>
<accession>A0A078AGL3</accession>
<dbReference type="Proteomes" id="UP000039865">
    <property type="component" value="Unassembled WGS sequence"/>
</dbReference>
<dbReference type="OMA" id="ICRECWY"/>
<feature type="compositionally biased region" description="Polar residues" evidence="6">
    <location>
        <begin position="10"/>
        <end position="21"/>
    </location>
</feature>
<keyword evidence="5" id="KW-0206">Cytoskeleton</keyword>
<proteinExistence type="inferred from homology"/>
<dbReference type="GO" id="GO:0005856">
    <property type="term" value="C:cytoskeleton"/>
    <property type="evidence" value="ECO:0007669"/>
    <property type="project" value="UniProtKB-SubCell"/>
</dbReference>
<evidence type="ECO:0000256" key="6">
    <source>
        <dbReference type="SAM" id="MobiDB-lite"/>
    </source>
</evidence>
<evidence type="ECO:0000256" key="2">
    <source>
        <dbReference type="ARBA" id="ARBA00010305"/>
    </source>
</evidence>
<dbReference type="OrthoDB" id="409897at2759"/>
<dbReference type="InParanoid" id="A0A078AGL3"/>
<gene>
    <name evidence="7" type="primary">Contig4815.g5141</name>
    <name evidence="7" type="ORF">STYLEM_10379</name>
</gene>
<evidence type="ECO:0000313" key="7">
    <source>
        <dbReference type="EMBL" id="CDW81364.1"/>
    </source>
</evidence>
<evidence type="ECO:0000256" key="3">
    <source>
        <dbReference type="ARBA" id="ARBA00016840"/>
    </source>
</evidence>
<dbReference type="PANTHER" id="PTHR46321">
    <property type="entry name" value="KIF1-BINDING PROTEIN"/>
    <property type="match status" value="1"/>
</dbReference>
<protein>
    <recommendedName>
        <fullName evidence="3">KIF-binding protein</fullName>
    </recommendedName>
</protein>
<dbReference type="InterPro" id="IPR022083">
    <property type="entry name" value="KBP"/>
</dbReference>
<name>A0A078AGL3_STYLE</name>
<organism evidence="7 8">
    <name type="scientific">Stylonychia lemnae</name>
    <name type="common">Ciliate</name>
    <dbReference type="NCBI Taxonomy" id="5949"/>
    <lineage>
        <taxon>Eukaryota</taxon>
        <taxon>Sar</taxon>
        <taxon>Alveolata</taxon>
        <taxon>Ciliophora</taxon>
        <taxon>Intramacronucleata</taxon>
        <taxon>Spirotrichea</taxon>
        <taxon>Stichotrichia</taxon>
        <taxon>Sporadotrichida</taxon>
        <taxon>Oxytrichidae</taxon>
        <taxon>Stylonychinae</taxon>
        <taxon>Stylonychia</taxon>
    </lineage>
</organism>
<evidence type="ECO:0000313" key="8">
    <source>
        <dbReference type="Proteomes" id="UP000039865"/>
    </source>
</evidence>
<comment type="subcellular location">
    <subcellularLocation>
        <location evidence="1">Cytoplasm</location>
        <location evidence="1">Cytoskeleton</location>
    </subcellularLocation>
</comment>
<keyword evidence="4" id="KW-0963">Cytoplasm</keyword>
<dbReference type="SUPFAM" id="SSF48452">
    <property type="entry name" value="TPR-like"/>
    <property type="match status" value="1"/>
</dbReference>
<dbReference type="PANTHER" id="PTHR46321:SF1">
    <property type="entry name" value="KIF-BINDING PROTEIN"/>
    <property type="match status" value="1"/>
</dbReference>
<dbReference type="EMBL" id="CCKQ01009860">
    <property type="protein sequence ID" value="CDW81364.1"/>
    <property type="molecule type" value="Genomic_DNA"/>
</dbReference>
<keyword evidence="8" id="KW-1185">Reference proteome</keyword>
<evidence type="ECO:0000256" key="4">
    <source>
        <dbReference type="ARBA" id="ARBA00022490"/>
    </source>
</evidence>
<reference evidence="7 8" key="1">
    <citation type="submission" date="2014-06" db="EMBL/GenBank/DDBJ databases">
        <authorList>
            <person name="Swart Estienne"/>
        </authorList>
    </citation>
    <scope>NUCLEOTIDE SEQUENCE [LARGE SCALE GENOMIC DNA]</scope>
    <source>
        <strain evidence="7 8">130c</strain>
    </source>
</reference>
<evidence type="ECO:0000256" key="5">
    <source>
        <dbReference type="ARBA" id="ARBA00023212"/>
    </source>
</evidence>
<dbReference type="InterPro" id="IPR011990">
    <property type="entry name" value="TPR-like_helical_dom_sf"/>
</dbReference>